<feature type="transmembrane region" description="Helical" evidence="7">
    <location>
        <begin position="255"/>
        <end position="273"/>
    </location>
</feature>
<feature type="transmembrane region" description="Helical" evidence="7">
    <location>
        <begin position="234"/>
        <end position="250"/>
    </location>
</feature>
<evidence type="ECO:0000256" key="3">
    <source>
        <dbReference type="ARBA" id="ARBA00022960"/>
    </source>
</evidence>
<comment type="caution">
    <text evidence="8">The sequence shown here is derived from an EMBL/GenBank/DDBJ whole genome shotgun (WGS) entry which is preliminary data.</text>
</comment>
<evidence type="ECO:0000256" key="4">
    <source>
        <dbReference type="ARBA" id="ARBA00022989"/>
    </source>
</evidence>
<sequence length="477" mass="50728">MARSRNRARDTELRMLVFAVALCLFGYALVGYAVDDRLPDGFFTVGGGLAVLAGVAHLAVRKFAPYADPLILPVTTTLSGLGLVLIHRLDLSYKDTYNSPPAAGGQVMWTVIGVTAFTILLAVLRDYRLLQRYVYITALVALVLLMAPAFFPGDTYGAKRWIRAGALSFQPGEFVKIIITVFFAAYLTMQRDALALTGRRIWGIHLPRGRQLGPIVTVWVFSLLVLVFERDLGTSLIFFGVFVAVLYIATERTGWVLFGLLMAALGAAVVGSYEPHVHGRVVAWLHPFDYYLPPGQRPAGLVSDQAAQALFSFGSGGILGTGLGRGHSELIAFAGRSDFIITAVGEELGLAGMMAVLLLYLLLAQRGLRTALEAGDAFGKLLAAGLACALVFQVFVVVGGVTGLMPLTGKALPFLAQGGSSVVANWLVMALLVRISDGARRPQPKPGPAGGIVRSPTPSAPRGTPLPGPAERPPAAC</sequence>
<feature type="transmembrane region" description="Helical" evidence="7">
    <location>
        <begin position="12"/>
        <end position="30"/>
    </location>
</feature>
<proteinExistence type="predicted"/>
<feature type="transmembrane region" description="Helical" evidence="7">
    <location>
        <begin position="42"/>
        <end position="60"/>
    </location>
</feature>
<protein>
    <submittedName>
        <fullName evidence="8">FtsW/RodA/SpoVE family cell cycle protein</fullName>
    </submittedName>
</protein>
<comment type="subcellular location">
    <subcellularLocation>
        <location evidence="1">Membrane</location>
        <topology evidence="1">Multi-pass membrane protein</topology>
    </subcellularLocation>
</comment>
<feature type="transmembrane region" description="Helical" evidence="7">
    <location>
        <begin position="411"/>
        <end position="433"/>
    </location>
</feature>
<gene>
    <name evidence="8" type="ORF">GCM10023205_35590</name>
</gene>
<dbReference type="RefSeq" id="WP_345676487.1">
    <property type="nucleotide sequence ID" value="NZ_BAABHS010000011.1"/>
</dbReference>
<keyword evidence="2 7" id="KW-0812">Transmembrane</keyword>
<keyword evidence="4 7" id="KW-1133">Transmembrane helix</keyword>
<dbReference type="PANTHER" id="PTHR30474">
    <property type="entry name" value="CELL CYCLE PROTEIN"/>
    <property type="match status" value="1"/>
</dbReference>
<evidence type="ECO:0000256" key="1">
    <source>
        <dbReference type="ARBA" id="ARBA00004141"/>
    </source>
</evidence>
<feature type="transmembrane region" description="Helical" evidence="7">
    <location>
        <begin position="210"/>
        <end position="228"/>
    </location>
</feature>
<dbReference type="PANTHER" id="PTHR30474:SF3">
    <property type="entry name" value="PEPTIDOGLYCAN GLYCOSYLTRANSFERASE RODA"/>
    <property type="match status" value="1"/>
</dbReference>
<dbReference type="Proteomes" id="UP001500466">
    <property type="component" value="Unassembled WGS sequence"/>
</dbReference>
<name>A0ABP9HCU1_9ACTN</name>
<feature type="compositionally biased region" description="Pro residues" evidence="6">
    <location>
        <begin position="464"/>
        <end position="477"/>
    </location>
</feature>
<feature type="transmembrane region" description="Helical" evidence="7">
    <location>
        <begin position="106"/>
        <end position="124"/>
    </location>
</feature>
<keyword evidence="5 7" id="KW-0472">Membrane</keyword>
<evidence type="ECO:0000256" key="2">
    <source>
        <dbReference type="ARBA" id="ARBA00022692"/>
    </source>
</evidence>
<evidence type="ECO:0000313" key="8">
    <source>
        <dbReference type="EMBL" id="GAA4967535.1"/>
    </source>
</evidence>
<feature type="transmembrane region" description="Helical" evidence="7">
    <location>
        <begin position="381"/>
        <end position="405"/>
    </location>
</feature>
<evidence type="ECO:0000313" key="9">
    <source>
        <dbReference type="Proteomes" id="UP001500466"/>
    </source>
</evidence>
<accession>A0ABP9HCU1</accession>
<feature type="transmembrane region" description="Helical" evidence="7">
    <location>
        <begin position="133"/>
        <end position="151"/>
    </location>
</feature>
<reference evidence="9" key="1">
    <citation type="journal article" date="2019" name="Int. J. Syst. Evol. Microbiol.">
        <title>The Global Catalogue of Microorganisms (GCM) 10K type strain sequencing project: providing services to taxonomists for standard genome sequencing and annotation.</title>
        <authorList>
            <consortium name="The Broad Institute Genomics Platform"/>
            <consortium name="The Broad Institute Genome Sequencing Center for Infectious Disease"/>
            <person name="Wu L."/>
            <person name="Ma J."/>
        </authorList>
    </citation>
    <scope>NUCLEOTIDE SEQUENCE [LARGE SCALE GENOMIC DNA]</scope>
    <source>
        <strain evidence="9">JCM 17986</strain>
    </source>
</reference>
<evidence type="ECO:0000256" key="6">
    <source>
        <dbReference type="SAM" id="MobiDB-lite"/>
    </source>
</evidence>
<keyword evidence="9" id="KW-1185">Reference proteome</keyword>
<dbReference type="Pfam" id="PF01098">
    <property type="entry name" value="FTSW_RODA_SPOVE"/>
    <property type="match status" value="1"/>
</dbReference>
<keyword evidence="3" id="KW-0133">Cell shape</keyword>
<feature type="region of interest" description="Disordered" evidence="6">
    <location>
        <begin position="440"/>
        <end position="477"/>
    </location>
</feature>
<dbReference type="InterPro" id="IPR001182">
    <property type="entry name" value="FtsW/RodA"/>
</dbReference>
<evidence type="ECO:0000256" key="7">
    <source>
        <dbReference type="SAM" id="Phobius"/>
    </source>
</evidence>
<feature type="transmembrane region" description="Helical" evidence="7">
    <location>
        <begin position="339"/>
        <end position="361"/>
    </location>
</feature>
<evidence type="ECO:0000256" key="5">
    <source>
        <dbReference type="ARBA" id="ARBA00023136"/>
    </source>
</evidence>
<organism evidence="8 9">
    <name type="scientific">Yinghuangia aomiensis</name>
    <dbReference type="NCBI Taxonomy" id="676205"/>
    <lineage>
        <taxon>Bacteria</taxon>
        <taxon>Bacillati</taxon>
        <taxon>Actinomycetota</taxon>
        <taxon>Actinomycetes</taxon>
        <taxon>Kitasatosporales</taxon>
        <taxon>Streptomycetaceae</taxon>
        <taxon>Yinghuangia</taxon>
    </lineage>
</organism>
<feature type="transmembrane region" description="Helical" evidence="7">
    <location>
        <begin position="67"/>
        <end position="86"/>
    </location>
</feature>
<feature type="transmembrane region" description="Helical" evidence="7">
    <location>
        <begin position="171"/>
        <end position="189"/>
    </location>
</feature>
<dbReference type="EMBL" id="BAABHS010000011">
    <property type="protein sequence ID" value="GAA4967535.1"/>
    <property type="molecule type" value="Genomic_DNA"/>
</dbReference>